<evidence type="ECO:0008006" key="4">
    <source>
        <dbReference type="Google" id="ProtNLM"/>
    </source>
</evidence>
<feature type="domain" description="Glycosyl transferase family 1" evidence="1">
    <location>
        <begin position="219"/>
        <end position="385"/>
    </location>
</feature>
<dbReference type="CDD" id="cd03801">
    <property type="entry name" value="GT4_PimA-like"/>
    <property type="match status" value="1"/>
</dbReference>
<dbReference type="Pfam" id="PF00534">
    <property type="entry name" value="Glycos_transf_1"/>
    <property type="match status" value="1"/>
</dbReference>
<accession>A0A3B0W3J9</accession>
<reference evidence="3" key="1">
    <citation type="submission" date="2018-06" db="EMBL/GenBank/DDBJ databases">
        <authorList>
            <person name="Zhirakovskaya E."/>
        </authorList>
    </citation>
    <scope>NUCLEOTIDE SEQUENCE</scope>
</reference>
<dbReference type="AlphaFoldDB" id="A0A3B0W3J9"/>
<sequence>MPAQGKMSPVAVDVERPLRILMIAPTSFFSDYGGHIRILEETHVLQRMGHEVAIVTYYKGSDMPGLDIRRTWPLPWRPDYEVGSSRHKIAFDIYLAWQSLLEAIRFKPDVIHGHMHEGALIGGVLSKLLRRPLVFDFQGSMTAEMTDHNFLRENGRLYRLAFRIENFINKMPQAILTSSIKATRLLEEQFQLPKEKLIPLPDCANIERFNPEKFSPEKKQQLRNKLGIPADTPIIAYLGLLTDYQGIPHLIEAAVHLKEAGENFHFLIMGYPNVAHYQAMAQQKAVASHITFTGKVQYQHAPAYLSLGDIAVAPKMSTSEGSGKLLNYMALGQPIVAYDSAVHREYLADLGVYAPSGDVTAFSEAIATLLHQPDRCQELGKKLRQRAMQTYSWQKAGERIISLYKQLTK</sequence>
<dbReference type="SUPFAM" id="SSF53756">
    <property type="entry name" value="UDP-Glycosyltransferase/glycogen phosphorylase"/>
    <property type="match status" value="1"/>
</dbReference>
<dbReference type="GO" id="GO:0016757">
    <property type="term" value="F:glycosyltransferase activity"/>
    <property type="evidence" value="ECO:0007669"/>
    <property type="project" value="InterPro"/>
</dbReference>
<protein>
    <recommendedName>
        <fullName evidence="4">Glycosyltransferase</fullName>
    </recommendedName>
</protein>
<dbReference type="Pfam" id="PF13579">
    <property type="entry name" value="Glyco_trans_4_4"/>
    <property type="match status" value="1"/>
</dbReference>
<dbReference type="Gene3D" id="3.40.50.2000">
    <property type="entry name" value="Glycogen Phosphorylase B"/>
    <property type="match status" value="2"/>
</dbReference>
<name>A0A3B0W3J9_9ZZZZ</name>
<evidence type="ECO:0000259" key="2">
    <source>
        <dbReference type="Pfam" id="PF13579"/>
    </source>
</evidence>
<dbReference type="InterPro" id="IPR028098">
    <property type="entry name" value="Glyco_trans_4-like_N"/>
</dbReference>
<dbReference type="InterPro" id="IPR001296">
    <property type="entry name" value="Glyco_trans_1"/>
</dbReference>
<gene>
    <name evidence="3" type="ORF">MNBD_CHLOROFLEXI01-4921</name>
</gene>
<dbReference type="PANTHER" id="PTHR12526">
    <property type="entry name" value="GLYCOSYLTRANSFERASE"/>
    <property type="match status" value="1"/>
</dbReference>
<feature type="domain" description="Glycosyltransferase subfamily 4-like N-terminal" evidence="2">
    <location>
        <begin position="36"/>
        <end position="201"/>
    </location>
</feature>
<organism evidence="3">
    <name type="scientific">hydrothermal vent metagenome</name>
    <dbReference type="NCBI Taxonomy" id="652676"/>
    <lineage>
        <taxon>unclassified sequences</taxon>
        <taxon>metagenomes</taxon>
        <taxon>ecological metagenomes</taxon>
    </lineage>
</organism>
<proteinExistence type="predicted"/>
<dbReference type="PANTHER" id="PTHR12526:SF639">
    <property type="entry name" value="GLYCOSYL TRANSFERASE GROUP 1"/>
    <property type="match status" value="1"/>
</dbReference>
<evidence type="ECO:0000313" key="3">
    <source>
        <dbReference type="EMBL" id="VAW39176.1"/>
    </source>
</evidence>
<dbReference type="EMBL" id="UOEU01000732">
    <property type="protein sequence ID" value="VAW39176.1"/>
    <property type="molecule type" value="Genomic_DNA"/>
</dbReference>
<evidence type="ECO:0000259" key="1">
    <source>
        <dbReference type="Pfam" id="PF00534"/>
    </source>
</evidence>